<feature type="compositionally biased region" description="Basic and acidic residues" evidence="8">
    <location>
        <begin position="706"/>
        <end position="720"/>
    </location>
</feature>
<evidence type="ECO:0000256" key="3">
    <source>
        <dbReference type="ARBA" id="ARBA00022741"/>
    </source>
</evidence>
<dbReference type="GO" id="GO:0005524">
    <property type="term" value="F:ATP binding"/>
    <property type="evidence" value="ECO:0007669"/>
    <property type="project" value="UniProtKB-UniRule"/>
</dbReference>
<feature type="coiled-coil region" evidence="7">
    <location>
        <begin position="770"/>
        <end position="825"/>
    </location>
</feature>
<dbReference type="Gene3D" id="3.40.50.300">
    <property type="entry name" value="P-loop containing nucleotide triphosphate hydrolases"/>
    <property type="match status" value="2"/>
</dbReference>
<dbReference type="SUPFAM" id="SSF75553">
    <property type="entry name" value="Smc hinge domain"/>
    <property type="match status" value="1"/>
</dbReference>
<dbReference type="PIRSF" id="PIRSF005719">
    <property type="entry name" value="SMC"/>
    <property type="match status" value="1"/>
</dbReference>
<name>A0A533IAW4_PARDE</name>
<evidence type="ECO:0000256" key="1">
    <source>
        <dbReference type="ARBA" id="ARBA00004496"/>
    </source>
</evidence>
<evidence type="ECO:0000313" key="11">
    <source>
        <dbReference type="Proteomes" id="UP000315344"/>
    </source>
</evidence>
<dbReference type="InterPro" id="IPR003395">
    <property type="entry name" value="RecF/RecN/SMC_N"/>
</dbReference>
<dbReference type="SUPFAM" id="SSF52540">
    <property type="entry name" value="P-loop containing nucleoside triphosphate hydrolases"/>
    <property type="match status" value="1"/>
</dbReference>
<dbReference type="HAMAP" id="MF_01894">
    <property type="entry name" value="Smc_prok"/>
    <property type="match status" value="1"/>
</dbReference>
<dbReference type="Proteomes" id="UP000315344">
    <property type="component" value="Unassembled WGS sequence"/>
</dbReference>
<comment type="subcellular location">
    <subcellularLocation>
        <location evidence="1 7">Cytoplasm</location>
    </subcellularLocation>
</comment>
<dbReference type="GO" id="GO:0016887">
    <property type="term" value="F:ATP hydrolysis activity"/>
    <property type="evidence" value="ECO:0007669"/>
    <property type="project" value="InterPro"/>
</dbReference>
<dbReference type="FunFam" id="3.40.50.300:FF:000901">
    <property type="entry name" value="Chromosome partition protein Smc"/>
    <property type="match status" value="1"/>
</dbReference>
<keyword evidence="4 7" id="KW-0067">ATP-binding</keyword>
<dbReference type="InterPro" id="IPR011890">
    <property type="entry name" value="SMC_prok"/>
</dbReference>
<keyword evidence="3 7" id="KW-0547">Nucleotide-binding</keyword>
<evidence type="ECO:0000256" key="4">
    <source>
        <dbReference type="ARBA" id="ARBA00022840"/>
    </source>
</evidence>
<dbReference type="EMBL" id="VAFL01000001">
    <property type="protein sequence ID" value="TKW68586.1"/>
    <property type="molecule type" value="Genomic_DNA"/>
</dbReference>
<comment type="subunit">
    <text evidence="7">Homodimer.</text>
</comment>
<sequence length="1149" mass="123078">MKFDRLRLNGFKSFVDPTDLVIREGLTGVVGPNGCGKSNLLEALRWVMGENRPTAMRGEGMEDVIFAGTSRRSARAHAEVTLTIDNRERLAPAAVNDADGIDIVRRITRDAGSAYKINGKDSRARDVQMLFADASTGAHSPALVRQGQISELINAKPKARRRILEEAAGISGLYARRHEAELKLNAADTNLNRVDDTLDQLAAQAASLARQARAAAKYREIGAALRQAEGVLLYRRWAEAEQAREAAVEALRDAVATASGAERAAKQAVAMREAAETTLPPLREEEQIAAAVLSRAVVDREALDEAQSRAEAAIAALRSRIAQLVRDIDREGQLNRDAGEVVERLAWEKRELEKAGDGHEARQDAAARSAEEASDALREVEAKLAELTDDSARLTAQAHSAGRLVSDLTAMRDRAERAAGESESSAQRADTAGAAAEAALKSANAAQQDAVVRAEAAEQGLSQAETARSDAEAAESAARAVRAEIEGEAGALKAEMTALEKLVAREAGDGTALLDQVRVDKGYELALGAALGDDLSVPVAKGGSGWMSLPGYDAAAPLPDGAEALLGHVSGPDLLSRRLSHIGIAPDAGAAAMMQPALKPGQCVVTRDGGLWRWDGLTSLPGDASSSAARHLEQVNRLAEMRDMTAAAVARAAEAVSVHDGAKASLNACAAAEKNAREARREAERSLSDAAREATRAESDLSMARARSESARGELKRHNEDAADARARLAEAQRQLDALPDRGAAAAAVEAAKTGVEAARIATMTRRGALDELKRELTARTRRLQEIAKEESGWKLRLDQAGTRAAELNDRRRSAESELVEAEAQPEILTERREALQKAEAAGEDRLARARLALATAEETLRAAALAERDTERAASESREIRAAREARAEAARDTEEAARSRIFEEVEATPQALLKALGDVDTDTAAAALEDKIARLRANRDALGPVNLRADEDKRELEDERSKLAGEKNDLEEAIRKLRAGIGSLNREGRERLLAAFDTVNGNFTTLFTHLFGGGEARLVLVESDDPLEAGLEIMCQPPGKKLSTLSLLSGGEQTLTALALIFAVFLANPAPICVLDEVDAPLDDANVGRFCDLLDEMTRRTQTRFLVITHHAVTMARMDRLFGVTMVEQGVSQLVSVDLKRAEQLVA</sequence>
<gene>
    <name evidence="7" type="primary">smc</name>
    <name evidence="10" type="ORF">DI616_00900</name>
</gene>
<organism evidence="10 11">
    <name type="scientific">Paracoccus denitrificans</name>
    <dbReference type="NCBI Taxonomy" id="266"/>
    <lineage>
        <taxon>Bacteria</taxon>
        <taxon>Pseudomonadati</taxon>
        <taxon>Pseudomonadota</taxon>
        <taxon>Alphaproteobacteria</taxon>
        <taxon>Rhodobacterales</taxon>
        <taxon>Paracoccaceae</taxon>
        <taxon>Paracoccus</taxon>
    </lineage>
</organism>
<dbReference type="InterPro" id="IPR036277">
    <property type="entry name" value="SMC_hinge_sf"/>
</dbReference>
<dbReference type="InterPro" id="IPR027417">
    <property type="entry name" value="P-loop_NTPase"/>
</dbReference>
<dbReference type="GO" id="GO:0007062">
    <property type="term" value="P:sister chromatid cohesion"/>
    <property type="evidence" value="ECO:0007669"/>
    <property type="project" value="InterPro"/>
</dbReference>
<dbReference type="Pfam" id="PF02463">
    <property type="entry name" value="SMC_N"/>
    <property type="match status" value="1"/>
</dbReference>
<evidence type="ECO:0000256" key="7">
    <source>
        <dbReference type="HAMAP-Rule" id="MF_01894"/>
    </source>
</evidence>
<feature type="coiled-coil region" evidence="7">
    <location>
        <begin position="948"/>
        <end position="989"/>
    </location>
</feature>
<feature type="region of interest" description="Disordered" evidence="8">
    <location>
        <begin position="414"/>
        <end position="433"/>
    </location>
</feature>
<feature type="binding site" evidence="7">
    <location>
        <begin position="32"/>
        <end position="39"/>
    </location>
    <ligand>
        <name>ATP</name>
        <dbReference type="ChEBI" id="CHEBI:30616"/>
    </ligand>
</feature>
<keyword evidence="6 7" id="KW-0238">DNA-binding</keyword>
<comment type="domain">
    <text evidence="7">Contains large globular domains required for ATP hydrolysis at each terminus and a third globular domain forming a flexible hinge near the middle of the molecule. These domains are separated by coiled-coil structures.</text>
</comment>
<dbReference type="GO" id="GO:0006260">
    <property type="term" value="P:DNA replication"/>
    <property type="evidence" value="ECO:0007669"/>
    <property type="project" value="UniProtKB-UniRule"/>
</dbReference>
<feature type="coiled-coil region" evidence="7">
    <location>
        <begin position="184"/>
        <end position="211"/>
    </location>
</feature>
<evidence type="ECO:0000259" key="9">
    <source>
        <dbReference type="Pfam" id="PF02463"/>
    </source>
</evidence>
<dbReference type="GO" id="GO:0005737">
    <property type="term" value="C:cytoplasm"/>
    <property type="evidence" value="ECO:0007669"/>
    <property type="project" value="UniProtKB-SubCell"/>
</dbReference>
<feature type="domain" description="RecF/RecN/SMC N-terminal" evidence="9">
    <location>
        <begin position="4"/>
        <end position="1134"/>
    </location>
</feature>
<comment type="similarity">
    <text evidence="7">Belongs to the SMC family.</text>
</comment>
<feature type="region of interest" description="Disordered" evidence="8">
    <location>
        <begin position="680"/>
        <end position="720"/>
    </location>
</feature>
<evidence type="ECO:0000256" key="8">
    <source>
        <dbReference type="SAM" id="MobiDB-lite"/>
    </source>
</evidence>
<keyword evidence="2 7" id="KW-0963">Cytoplasm</keyword>
<feature type="coiled-coil region" evidence="7">
    <location>
        <begin position="300"/>
        <end position="327"/>
    </location>
</feature>
<evidence type="ECO:0000256" key="5">
    <source>
        <dbReference type="ARBA" id="ARBA00023054"/>
    </source>
</evidence>
<dbReference type="CDD" id="cd03278">
    <property type="entry name" value="ABC_SMC_barmotin"/>
    <property type="match status" value="1"/>
</dbReference>
<evidence type="ECO:0000313" key="10">
    <source>
        <dbReference type="EMBL" id="TKW68586.1"/>
    </source>
</evidence>
<evidence type="ECO:0000256" key="6">
    <source>
        <dbReference type="ARBA" id="ARBA00023125"/>
    </source>
</evidence>
<dbReference type="GO" id="GO:0003677">
    <property type="term" value="F:DNA binding"/>
    <property type="evidence" value="ECO:0007669"/>
    <property type="project" value="UniProtKB-UniRule"/>
</dbReference>
<proteinExistence type="inferred from homology"/>
<comment type="function">
    <text evidence="7">Required for chromosome condensation and partitioning.</text>
</comment>
<feature type="region of interest" description="Disordered" evidence="8">
    <location>
        <begin position="353"/>
        <end position="374"/>
    </location>
</feature>
<dbReference type="GO" id="GO:0007059">
    <property type="term" value="P:chromosome segregation"/>
    <property type="evidence" value="ECO:0007669"/>
    <property type="project" value="UniProtKB-UniRule"/>
</dbReference>
<comment type="caution">
    <text evidence="10">The sequence shown here is derived from an EMBL/GenBank/DDBJ whole genome shotgun (WGS) entry which is preliminary data.</text>
</comment>
<feature type="coiled-coil region" evidence="7">
    <location>
        <begin position="454"/>
        <end position="502"/>
    </location>
</feature>
<evidence type="ECO:0000256" key="2">
    <source>
        <dbReference type="ARBA" id="ARBA00022490"/>
    </source>
</evidence>
<keyword evidence="5 7" id="KW-0175">Coiled coil</keyword>
<dbReference type="PANTHER" id="PTHR43977">
    <property type="entry name" value="STRUCTURAL MAINTENANCE OF CHROMOSOMES PROTEIN 3"/>
    <property type="match status" value="1"/>
</dbReference>
<dbReference type="AlphaFoldDB" id="A0A533IAW4"/>
<dbReference type="GO" id="GO:0030261">
    <property type="term" value="P:chromosome condensation"/>
    <property type="evidence" value="ECO:0007669"/>
    <property type="project" value="InterPro"/>
</dbReference>
<accession>A0A533IAW4</accession>
<feature type="compositionally biased region" description="Basic and acidic residues" evidence="8">
    <location>
        <begin position="680"/>
        <end position="699"/>
    </location>
</feature>
<dbReference type="GO" id="GO:0005694">
    <property type="term" value="C:chromosome"/>
    <property type="evidence" value="ECO:0007669"/>
    <property type="project" value="InterPro"/>
</dbReference>
<dbReference type="InterPro" id="IPR024704">
    <property type="entry name" value="SMC"/>
</dbReference>
<protein>
    <recommendedName>
        <fullName evidence="7">Chromosome partition protein Smc</fullName>
    </recommendedName>
</protein>
<reference evidence="10 11" key="1">
    <citation type="journal article" date="2017" name="Nat. Commun.">
        <title>In situ click chemistry generation of cyclooxygenase-2 inhibitors.</title>
        <authorList>
            <person name="Bhardwaj A."/>
            <person name="Kaur J."/>
            <person name="Wuest M."/>
            <person name="Wuest F."/>
        </authorList>
    </citation>
    <scope>NUCLEOTIDE SEQUENCE [LARGE SCALE GENOMIC DNA]</scope>
    <source>
        <strain evidence="10">S2_012_000_R3_94</strain>
    </source>
</reference>
<feature type="compositionally biased region" description="Low complexity" evidence="8">
    <location>
        <begin position="421"/>
        <end position="433"/>
    </location>
</feature>